<organism evidence="1 2">
    <name type="scientific">Cedecea neteri</name>
    <dbReference type="NCBI Taxonomy" id="158822"/>
    <lineage>
        <taxon>Bacteria</taxon>
        <taxon>Pseudomonadati</taxon>
        <taxon>Pseudomonadota</taxon>
        <taxon>Gammaproteobacteria</taxon>
        <taxon>Enterobacterales</taxon>
        <taxon>Enterobacteriaceae</taxon>
        <taxon>Cedecea</taxon>
    </lineage>
</organism>
<reference evidence="1 2" key="1">
    <citation type="submission" date="2018-06" db="EMBL/GenBank/DDBJ databases">
        <authorList>
            <consortium name="Pathogen Informatics"/>
            <person name="Doyle S."/>
        </authorList>
    </citation>
    <scope>NUCLEOTIDE SEQUENCE [LARGE SCALE GENOMIC DNA]</scope>
    <source>
        <strain evidence="1 2">NCTC12120</strain>
    </source>
</reference>
<dbReference type="Proteomes" id="UP000251197">
    <property type="component" value="Unassembled WGS sequence"/>
</dbReference>
<dbReference type="AlphaFoldDB" id="A0A2X3KWN8"/>
<sequence>MITRTEFLIIYRSVYTSKMVNKICRNYSIF</sequence>
<name>A0A2X3KWN8_9ENTR</name>
<protein>
    <submittedName>
        <fullName evidence="1">Uncharacterized protein</fullName>
    </submittedName>
</protein>
<evidence type="ECO:0000313" key="1">
    <source>
        <dbReference type="EMBL" id="SQC90889.1"/>
    </source>
</evidence>
<proteinExistence type="predicted"/>
<gene>
    <name evidence="1" type="ORF">NCTC12120_04035</name>
</gene>
<evidence type="ECO:0000313" key="2">
    <source>
        <dbReference type="Proteomes" id="UP000251197"/>
    </source>
</evidence>
<accession>A0A2X3KWN8</accession>
<dbReference type="EMBL" id="UAVU01000005">
    <property type="protein sequence ID" value="SQC90889.1"/>
    <property type="molecule type" value="Genomic_DNA"/>
</dbReference>